<keyword evidence="5" id="KW-0862">Zinc</keyword>
<dbReference type="InterPro" id="IPR026096">
    <property type="entry name" value="R-trans_p"/>
</dbReference>
<evidence type="ECO:0000259" key="8">
    <source>
        <dbReference type="SMART" id="SM01328"/>
    </source>
</evidence>
<protein>
    <recommendedName>
        <fullName evidence="8">3CxxC-type domain-containing protein</fullName>
    </recommendedName>
</protein>
<dbReference type="Pfam" id="PF13695">
    <property type="entry name" value="Zn_ribbon_3CxxC"/>
    <property type="match status" value="1"/>
</dbReference>
<name>A0AAD5LKR0_9CRUS</name>
<keyword evidence="6" id="KW-1133">Transmembrane helix</keyword>
<keyword evidence="2" id="KW-0812">Transmembrane</keyword>
<dbReference type="GO" id="GO:0051205">
    <property type="term" value="P:protein insertion into membrane"/>
    <property type="evidence" value="ECO:0007669"/>
    <property type="project" value="TreeGrafter"/>
</dbReference>
<comment type="caution">
    <text evidence="9">The sequence shown here is derived from an EMBL/GenBank/DDBJ whole genome shotgun (WGS) entry which is preliminary data.</text>
</comment>
<feature type="domain" description="3CxxC-type" evidence="8">
    <location>
        <begin position="200"/>
        <end position="314"/>
    </location>
</feature>
<evidence type="ECO:0000256" key="6">
    <source>
        <dbReference type="ARBA" id="ARBA00022989"/>
    </source>
</evidence>
<evidence type="ECO:0000256" key="1">
    <source>
        <dbReference type="ARBA" id="ARBA00004167"/>
    </source>
</evidence>
<evidence type="ECO:0000256" key="4">
    <source>
        <dbReference type="ARBA" id="ARBA00022771"/>
    </source>
</evidence>
<dbReference type="GO" id="GO:0008270">
    <property type="term" value="F:zinc ion binding"/>
    <property type="evidence" value="ECO:0007669"/>
    <property type="project" value="UniProtKB-KW"/>
</dbReference>
<keyword evidence="3" id="KW-0479">Metal-binding</keyword>
<evidence type="ECO:0000256" key="5">
    <source>
        <dbReference type="ARBA" id="ARBA00022833"/>
    </source>
</evidence>
<evidence type="ECO:0000256" key="2">
    <source>
        <dbReference type="ARBA" id="ARBA00022692"/>
    </source>
</evidence>
<keyword evidence="7" id="KW-0472">Membrane</keyword>
<dbReference type="GO" id="GO:0031849">
    <property type="term" value="F:olfactory receptor binding"/>
    <property type="evidence" value="ECO:0007669"/>
    <property type="project" value="TreeGrafter"/>
</dbReference>
<evidence type="ECO:0000313" key="9">
    <source>
        <dbReference type="EMBL" id="KAI9559563.1"/>
    </source>
</evidence>
<keyword evidence="10" id="KW-1185">Reference proteome</keyword>
<dbReference type="AlphaFoldDB" id="A0AAD5LKR0"/>
<dbReference type="Proteomes" id="UP000820818">
    <property type="component" value="Linkage Group LG4"/>
</dbReference>
<proteinExistence type="predicted"/>
<comment type="subcellular location">
    <subcellularLocation>
        <location evidence="1">Membrane</location>
        <topology evidence="1">Single-pass membrane protein</topology>
    </subcellularLocation>
</comment>
<organism evidence="9 10">
    <name type="scientific">Daphnia sinensis</name>
    <dbReference type="NCBI Taxonomy" id="1820382"/>
    <lineage>
        <taxon>Eukaryota</taxon>
        <taxon>Metazoa</taxon>
        <taxon>Ecdysozoa</taxon>
        <taxon>Arthropoda</taxon>
        <taxon>Crustacea</taxon>
        <taxon>Branchiopoda</taxon>
        <taxon>Diplostraca</taxon>
        <taxon>Cladocera</taxon>
        <taxon>Anomopoda</taxon>
        <taxon>Daphniidae</taxon>
        <taxon>Daphnia</taxon>
        <taxon>Daphnia similis group</taxon>
    </lineage>
</organism>
<evidence type="ECO:0000313" key="10">
    <source>
        <dbReference type="Proteomes" id="UP000820818"/>
    </source>
</evidence>
<evidence type="ECO:0000256" key="3">
    <source>
        <dbReference type="ARBA" id="ARBA00022723"/>
    </source>
</evidence>
<dbReference type="SMART" id="SM01328">
    <property type="entry name" value="zf-3CxxC"/>
    <property type="match status" value="1"/>
</dbReference>
<dbReference type="GO" id="GO:0006612">
    <property type="term" value="P:protein targeting to membrane"/>
    <property type="evidence" value="ECO:0007669"/>
    <property type="project" value="TreeGrafter"/>
</dbReference>
<dbReference type="PANTHER" id="PTHR14402">
    <property type="entry name" value="RECEPTOR TRANSPORTING PROTEIN"/>
    <property type="match status" value="1"/>
</dbReference>
<evidence type="ECO:0000256" key="7">
    <source>
        <dbReference type="ARBA" id="ARBA00023136"/>
    </source>
</evidence>
<dbReference type="PANTHER" id="PTHR14402:SF10">
    <property type="entry name" value="3CXXC-TYPE DOMAIN-CONTAINING PROTEIN"/>
    <property type="match status" value="1"/>
</dbReference>
<reference evidence="9 10" key="1">
    <citation type="submission" date="2022-05" db="EMBL/GenBank/DDBJ databases">
        <title>A multi-omics perspective on studying reproductive biology in Daphnia sinensis.</title>
        <authorList>
            <person name="Jia J."/>
        </authorList>
    </citation>
    <scope>NUCLEOTIDE SEQUENCE [LARGE SCALE GENOMIC DNA]</scope>
    <source>
        <strain evidence="9 10">WSL</strain>
    </source>
</reference>
<dbReference type="InterPro" id="IPR027377">
    <property type="entry name" value="ZAR1/RTP1-5-like_Znf-3CxxC"/>
</dbReference>
<dbReference type="GO" id="GO:0016020">
    <property type="term" value="C:membrane"/>
    <property type="evidence" value="ECO:0007669"/>
    <property type="project" value="UniProtKB-SubCell"/>
</dbReference>
<sequence>MYPASTFFNFNPSYCAPPCPSIADKYLPVEITFGGGHWSYIFQDGCCWRPNELTWTPYPISPVAVTPSYCMLDVLPPKPPMTCYLSVPTAERAMTCFSSLPGGHSYSSPKSSTCFSSNKLPLRIENSDDNIWRFPKTAPPPVPLPGWNPLPYGLERFWKNAFMWLFIELFENNHLWTLKPVEKPPDDDGKGTPWETVIHSAKVRFNCEQANHGWTSMQGRVVFWFRILYGIEGGFARGEVVFKLYGQKCERCTSGAFETPLWYPEEIANAMWNLYSKVAEKFYGRPVDKVVRGLRGGKPRTPHKPELCQSCSDGLPCGKV</sequence>
<accession>A0AAD5LKR0</accession>
<dbReference type="EMBL" id="WJBH02000004">
    <property type="protein sequence ID" value="KAI9559563.1"/>
    <property type="molecule type" value="Genomic_DNA"/>
</dbReference>
<gene>
    <name evidence="9" type="ORF">GHT06_013568</name>
</gene>
<keyword evidence="4" id="KW-0863">Zinc-finger</keyword>